<dbReference type="PANTHER" id="PTHR33490:SF1">
    <property type="entry name" value="SLL1233 PROTEIN"/>
    <property type="match status" value="1"/>
</dbReference>
<dbReference type="Pfam" id="PF08379">
    <property type="entry name" value="Bact_transglu_N"/>
    <property type="match status" value="1"/>
</dbReference>
<evidence type="ECO:0000313" key="3">
    <source>
        <dbReference type="Proteomes" id="UP000557717"/>
    </source>
</evidence>
<keyword evidence="2" id="KW-0645">Protease</keyword>
<dbReference type="GO" id="GO:0006508">
    <property type="term" value="P:proteolysis"/>
    <property type="evidence" value="ECO:0007669"/>
    <property type="project" value="UniProtKB-KW"/>
</dbReference>
<protein>
    <submittedName>
        <fullName evidence="2">Transglutaminase-like putative cysteine protease</fullName>
    </submittedName>
</protein>
<dbReference type="PANTHER" id="PTHR33490">
    <property type="entry name" value="BLR5614 PROTEIN-RELATED"/>
    <property type="match status" value="1"/>
</dbReference>
<feature type="domain" description="Transglutaminase-like" evidence="1">
    <location>
        <begin position="172"/>
        <end position="237"/>
    </location>
</feature>
<dbReference type="Proteomes" id="UP000557717">
    <property type="component" value="Unassembled WGS sequence"/>
</dbReference>
<dbReference type="InterPro" id="IPR038765">
    <property type="entry name" value="Papain-like_cys_pep_sf"/>
</dbReference>
<gene>
    <name evidence="2" type="ORF">HNR46_004202</name>
</gene>
<dbReference type="SMART" id="SM00460">
    <property type="entry name" value="TGc"/>
    <property type="match status" value="1"/>
</dbReference>
<evidence type="ECO:0000313" key="2">
    <source>
        <dbReference type="EMBL" id="MBB5353932.1"/>
    </source>
</evidence>
<sequence length="285" mass="31420">MHRFRIIHRTYYGFTSQVILGTHQLLLRPREGHDLKIESAKLVISPTAVVRWHRDVENNSVATASFSQPTSRLAIESEMIIRQFNEAPLDFVVNETAANYPFEYPAADRELLVPYFGIGPVEAAVRDWIAMIWHPAERIETYELLGRINSRIHQDVQYRTREEPGVQSAAQTLALGSGSCRDFSALFIAAARQLGLAARFVSGYLNAPPSPFDFGSTHAWLEVYLPGAGWKGFDPTTGQLAGIDNIPVAVARDPESVPPIAGSYHGCSGATMDVGVWVEALPVSS</sequence>
<dbReference type="Gene3D" id="3.10.620.30">
    <property type="match status" value="1"/>
</dbReference>
<dbReference type="EMBL" id="JACHFD010000048">
    <property type="protein sequence ID" value="MBB5353932.1"/>
    <property type="molecule type" value="Genomic_DNA"/>
</dbReference>
<dbReference type="RefSeq" id="WP_184022438.1">
    <property type="nucleotide sequence ID" value="NZ_JACHFD010000048.1"/>
</dbReference>
<dbReference type="InterPro" id="IPR002931">
    <property type="entry name" value="Transglutaminase-like"/>
</dbReference>
<keyword evidence="2" id="KW-0378">Hydrolase</keyword>
<comment type="caution">
    <text evidence="2">The sequence shown here is derived from an EMBL/GenBank/DDBJ whole genome shotgun (WGS) entry which is preliminary data.</text>
</comment>
<dbReference type="Pfam" id="PF01841">
    <property type="entry name" value="Transglut_core"/>
    <property type="match status" value="1"/>
</dbReference>
<proteinExistence type="predicted"/>
<organism evidence="2 3">
    <name type="scientific">Haloferula luteola</name>
    <dbReference type="NCBI Taxonomy" id="595692"/>
    <lineage>
        <taxon>Bacteria</taxon>
        <taxon>Pseudomonadati</taxon>
        <taxon>Verrucomicrobiota</taxon>
        <taxon>Verrucomicrobiia</taxon>
        <taxon>Verrucomicrobiales</taxon>
        <taxon>Verrucomicrobiaceae</taxon>
        <taxon>Haloferula</taxon>
    </lineage>
</organism>
<dbReference type="AlphaFoldDB" id="A0A840V7H6"/>
<dbReference type="SUPFAM" id="SSF54001">
    <property type="entry name" value="Cysteine proteinases"/>
    <property type="match status" value="1"/>
</dbReference>
<name>A0A840V7H6_9BACT</name>
<keyword evidence="3" id="KW-1185">Reference proteome</keyword>
<evidence type="ECO:0000259" key="1">
    <source>
        <dbReference type="SMART" id="SM00460"/>
    </source>
</evidence>
<reference evidence="2 3" key="1">
    <citation type="submission" date="2020-08" db="EMBL/GenBank/DDBJ databases">
        <title>Genomic Encyclopedia of Type Strains, Phase IV (KMG-IV): sequencing the most valuable type-strain genomes for metagenomic binning, comparative biology and taxonomic classification.</title>
        <authorList>
            <person name="Goeker M."/>
        </authorList>
    </citation>
    <scope>NUCLEOTIDE SEQUENCE [LARGE SCALE GENOMIC DNA]</scope>
    <source>
        <strain evidence="2 3">YC6886</strain>
    </source>
</reference>
<dbReference type="InterPro" id="IPR013589">
    <property type="entry name" value="Bac_transglu_N"/>
</dbReference>
<dbReference type="GO" id="GO:0008233">
    <property type="term" value="F:peptidase activity"/>
    <property type="evidence" value="ECO:0007669"/>
    <property type="project" value="UniProtKB-KW"/>
</dbReference>
<accession>A0A840V7H6</accession>